<dbReference type="AlphaFoldDB" id="A0AAJ6CIN1"/>
<evidence type="ECO:0000256" key="1">
    <source>
        <dbReference type="ARBA" id="ARBA00022443"/>
    </source>
</evidence>
<feature type="region of interest" description="Disordered" evidence="5">
    <location>
        <begin position="1"/>
        <end position="24"/>
    </location>
</feature>
<sequence length="1060" mass="117823">MPGVLQGGESTGSQQEESSWVSSDFSKTETQRANLCVDMVAVHDFDPSVSSGCVRLTAGQVVKLYSKDASGWSDVATSTKRGWVPTSFLVDRQDWIARKCSGSRPFMPCIQDADLNLNLSRNSHRQEPSSSGNARNEALPDLYIPEGVPMIASCIAAAHAFYAALQTRESIQEAAQKFVTSIESLLYLPSPPTRHPHVPYNAMRDALARQLEDVQSLLTAHLSIQSKQHESNSSCSLECNSANCGSAQVVFAVNRTLLACAEIVDTVNPKTCVSHRRYLMDSEPTCSQTSSLLDEMSLNDSCSSMRNSDESNRSWNQRDELKQTLSHPSSMPLSKNRNESCSDWIAEIQLGYERVASTTAAFFGQLHTFDEWSVPFAFQSVMQLGFALDKDVLHLYNIIGTILQSSVEHLNPMALFQRCNAAQTQLGDAHTAYRDLMMVCSKKQRPTTYETVSLCTSDVLKTTNSLLRSAARASQYITCLIQTQDRALAPVAEHSNERHSAASMPRDTIARPASTSTSKLKFQQCTNPSDCDALHELACWNEQLDEVSCDRPSSNDASAASNLIRNAQGKVLGGTLAGLVQWFCQDNTELSSGSGGALLSNFRAYAHGEDLLQSLLLVYDCTASTTNARAQVVKWIINWLEVHWLASDDCCVLVKLRAWLTHAHEPGLHSAFRRLAELIEWRLRLGDGLQKIHLQVTNDPHGLCQVRRVLSTADHHRYALDLCGNEENLYRQNSSGIPRMVDTDGLYSASKALIPGTAMPPAPLVNMSLLHNLRKAPTIWHVSLLEIDALELARQITIFEARLFASILPNELLYSHTPYKRSNNQLGCASAIHTRAMSTFTTQLTNWIGECILRETQVKKRSWCLQYFVRLGAASLSLNNFNLLMAVQGAMNSSTILRLKHTWASLPRKIRDNFEEQRCLMESTRNFSAYRAKLRGIQGAAIPFLGLINTDLTFCMSGNALWRAGPNGQVINLVRCFKLAAILAEVQRFQRQPYALIEVPELQRYLAQIRQEVHVGASVESCAAAADRLYERSLQLEPREEHSFAKPGRGWRQRATGLGW</sequence>
<feature type="region of interest" description="Disordered" evidence="5">
    <location>
        <begin position="300"/>
        <end position="337"/>
    </location>
</feature>
<dbReference type="SMART" id="SM00326">
    <property type="entry name" value="SH3"/>
    <property type="match status" value="1"/>
</dbReference>
<dbReference type="PROSITE" id="PS50002">
    <property type="entry name" value="SH3"/>
    <property type="match status" value="1"/>
</dbReference>
<dbReference type="PANTHER" id="PTHR23113:SF354">
    <property type="entry name" value="BUD SITE SELECTION PROTEIN 5"/>
    <property type="match status" value="1"/>
</dbReference>
<dbReference type="Pfam" id="PF07653">
    <property type="entry name" value="SH3_2"/>
    <property type="match status" value="1"/>
</dbReference>
<keyword evidence="10" id="KW-1185">Reference proteome</keyword>
<proteinExistence type="predicted"/>
<dbReference type="InterPro" id="IPR036028">
    <property type="entry name" value="SH3-like_dom_sf"/>
</dbReference>
<dbReference type="PROSITE" id="PS50009">
    <property type="entry name" value="RASGEF_CAT"/>
    <property type="match status" value="1"/>
</dbReference>
<organism evidence="9 10">
    <name type="scientific">Malassezia yamatoensis</name>
    <dbReference type="NCBI Taxonomy" id="253288"/>
    <lineage>
        <taxon>Eukaryota</taxon>
        <taxon>Fungi</taxon>
        <taxon>Dikarya</taxon>
        <taxon>Basidiomycota</taxon>
        <taxon>Ustilaginomycotina</taxon>
        <taxon>Malasseziomycetes</taxon>
        <taxon>Malasseziales</taxon>
        <taxon>Malasseziaceae</taxon>
        <taxon>Malassezia</taxon>
    </lineage>
</organism>
<evidence type="ECO:0000259" key="7">
    <source>
        <dbReference type="PROSITE" id="PS50009"/>
    </source>
</evidence>
<accession>A0AAJ6CIN1</accession>
<feature type="compositionally biased region" description="Basic and acidic residues" evidence="5">
    <location>
        <begin position="307"/>
        <end position="322"/>
    </location>
</feature>
<dbReference type="GO" id="GO:0005085">
    <property type="term" value="F:guanyl-nucleotide exchange factor activity"/>
    <property type="evidence" value="ECO:0007669"/>
    <property type="project" value="UniProtKB-KW"/>
</dbReference>
<feature type="domain" description="SH3" evidence="6">
    <location>
        <begin position="34"/>
        <end position="94"/>
    </location>
</feature>
<protein>
    <submittedName>
        <fullName evidence="9">Ras guanine nucleotide exchange factor bud5</fullName>
    </submittedName>
</protein>
<evidence type="ECO:0000256" key="5">
    <source>
        <dbReference type="SAM" id="MobiDB-lite"/>
    </source>
</evidence>
<dbReference type="InterPro" id="IPR036964">
    <property type="entry name" value="RASGEF_cat_dom_sf"/>
</dbReference>
<dbReference type="InterPro" id="IPR001452">
    <property type="entry name" value="SH3_domain"/>
</dbReference>
<evidence type="ECO:0000256" key="4">
    <source>
        <dbReference type="PROSITE-ProRule" id="PRU00192"/>
    </source>
</evidence>
<feature type="compositionally biased region" description="Polar residues" evidence="5">
    <location>
        <begin position="323"/>
        <end position="337"/>
    </location>
</feature>
<dbReference type="InterPro" id="IPR000651">
    <property type="entry name" value="Ras-like_Gua-exchang_fac_N"/>
</dbReference>
<evidence type="ECO:0000256" key="2">
    <source>
        <dbReference type="ARBA" id="ARBA00022658"/>
    </source>
</evidence>
<dbReference type="GO" id="GO:0007265">
    <property type="term" value="P:Ras protein signal transduction"/>
    <property type="evidence" value="ECO:0007669"/>
    <property type="project" value="TreeGrafter"/>
</dbReference>
<name>A0AAJ6CIN1_9BASI</name>
<feature type="domain" description="Ras-GEF" evidence="7">
    <location>
        <begin position="788"/>
        <end position="1039"/>
    </location>
</feature>
<feature type="domain" description="N-terminal Ras-GEF" evidence="8">
    <location>
        <begin position="567"/>
        <end position="683"/>
    </location>
</feature>
<evidence type="ECO:0000259" key="6">
    <source>
        <dbReference type="PROSITE" id="PS50002"/>
    </source>
</evidence>
<dbReference type="InterPro" id="IPR008937">
    <property type="entry name" value="Ras-like_GEF"/>
</dbReference>
<keyword evidence="2 3" id="KW-0344">Guanine-nucleotide releasing factor</keyword>
<reference evidence="9 10" key="1">
    <citation type="submission" date="2023-03" db="EMBL/GenBank/DDBJ databases">
        <title>Mating type loci evolution in Malassezia.</title>
        <authorList>
            <person name="Coelho M.A."/>
        </authorList>
    </citation>
    <scope>NUCLEOTIDE SEQUENCE [LARGE SCALE GENOMIC DNA]</scope>
    <source>
        <strain evidence="9 10">CBS 9725</strain>
    </source>
</reference>
<feature type="compositionally biased region" description="Gly residues" evidence="5">
    <location>
        <begin position="1"/>
        <end position="10"/>
    </location>
</feature>
<dbReference type="Proteomes" id="UP001219567">
    <property type="component" value="Chromosome 7"/>
</dbReference>
<dbReference type="SUPFAM" id="SSF48366">
    <property type="entry name" value="Ras GEF"/>
    <property type="match status" value="1"/>
</dbReference>
<feature type="region of interest" description="Disordered" evidence="5">
    <location>
        <begin position="493"/>
        <end position="515"/>
    </location>
</feature>
<dbReference type="SMART" id="SM00147">
    <property type="entry name" value="RasGEF"/>
    <property type="match status" value="1"/>
</dbReference>
<dbReference type="PROSITE" id="PS50212">
    <property type="entry name" value="RASGEF_NTER"/>
    <property type="match status" value="1"/>
</dbReference>
<evidence type="ECO:0000259" key="8">
    <source>
        <dbReference type="PROSITE" id="PS50212"/>
    </source>
</evidence>
<evidence type="ECO:0000313" key="10">
    <source>
        <dbReference type="Proteomes" id="UP001219567"/>
    </source>
</evidence>
<dbReference type="EMBL" id="CP119949">
    <property type="protein sequence ID" value="WFD01145.1"/>
    <property type="molecule type" value="Genomic_DNA"/>
</dbReference>
<gene>
    <name evidence="9" type="primary">BUD5</name>
    <name evidence="9" type="ORF">MYAM1_003906</name>
</gene>
<dbReference type="Gene3D" id="1.10.840.10">
    <property type="entry name" value="Ras guanine-nucleotide exchange factors catalytic domain"/>
    <property type="match status" value="1"/>
</dbReference>
<dbReference type="SUPFAM" id="SSF50044">
    <property type="entry name" value="SH3-domain"/>
    <property type="match status" value="1"/>
</dbReference>
<dbReference type="InterPro" id="IPR023578">
    <property type="entry name" value="Ras_GEF_dom_sf"/>
</dbReference>
<dbReference type="PANTHER" id="PTHR23113">
    <property type="entry name" value="GUANINE NUCLEOTIDE EXCHANGE FACTOR"/>
    <property type="match status" value="1"/>
</dbReference>
<keyword evidence="1 4" id="KW-0728">SH3 domain</keyword>
<dbReference type="Gene3D" id="2.30.30.40">
    <property type="entry name" value="SH3 Domains"/>
    <property type="match status" value="1"/>
</dbReference>
<dbReference type="GO" id="GO:0005886">
    <property type="term" value="C:plasma membrane"/>
    <property type="evidence" value="ECO:0007669"/>
    <property type="project" value="TreeGrafter"/>
</dbReference>
<dbReference type="InterPro" id="IPR001895">
    <property type="entry name" value="RASGEF_cat_dom"/>
</dbReference>
<dbReference type="CDD" id="cd00155">
    <property type="entry name" value="RasGEF"/>
    <property type="match status" value="1"/>
</dbReference>
<dbReference type="Gene3D" id="1.20.870.10">
    <property type="entry name" value="Son of sevenless (SoS) protein Chain: S domain 1"/>
    <property type="match status" value="1"/>
</dbReference>
<dbReference type="Pfam" id="PF00617">
    <property type="entry name" value="RasGEF"/>
    <property type="match status" value="1"/>
</dbReference>
<evidence type="ECO:0000313" key="9">
    <source>
        <dbReference type="EMBL" id="WFD01145.1"/>
    </source>
</evidence>
<evidence type="ECO:0000256" key="3">
    <source>
        <dbReference type="PROSITE-ProRule" id="PRU00168"/>
    </source>
</evidence>